<accession>A0A176QHI2</accession>
<evidence type="ECO:0000313" key="3">
    <source>
        <dbReference type="Proteomes" id="UP000076976"/>
    </source>
</evidence>
<comment type="caution">
    <text evidence="2">The sequence shown here is derived from an EMBL/GenBank/DDBJ whole genome shotgun (WGS) entry which is preliminary data.</text>
</comment>
<dbReference type="InterPro" id="IPR009671">
    <property type="entry name" value="RraB_dom"/>
</dbReference>
<dbReference type="EMBL" id="LQZG01000001">
    <property type="protein sequence ID" value="OAB89131.1"/>
    <property type="molecule type" value="Genomic_DNA"/>
</dbReference>
<organism evidence="2 3">
    <name type="scientific">Janibacter melonis</name>
    <dbReference type="NCBI Taxonomy" id="262209"/>
    <lineage>
        <taxon>Bacteria</taxon>
        <taxon>Bacillati</taxon>
        <taxon>Actinomycetota</taxon>
        <taxon>Actinomycetes</taxon>
        <taxon>Micrococcales</taxon>
        <taxon>Intrasporangiaceae</taxon>
        <taxon>Janibacter</taxon>
    </lineage>
</organism>
<feature type="domain" description="Regulator of ribonuclease activity B" evidence="1">
    <location>
        <begin position="3"/>
        <end position="83"/>
    </location>
</feature>
<dbReference type="STRING" id="262209.AWH69_04170"/>
<gene>
    <name evidence="2" type="ORF">AWH69_04170</name>
</gene>
<name>A0A176QHI2_9MICO</name>
<dbReference type="Pfam" id="PF06877">
    <property type="entry name" value="RraB"/>
    <property type="match status" value="1"/>
</dbReference>
<sequence>MSEHLIVLPDRDDAERVAEDLREEGLGEVRVVREALAGEDDGEDHEWAIYVRVETVTDEASAVGQGLKERFSALAEEHDGWYDDRTGGPA</sequence>
<evidence type="ECO:0000313" key="2">
    <source>
        <dbReference type="EMBL" id="OAB89131.1"/>
    </source>
</evidence>
<dbReference type="Proteomes" id="UP000076976">
    <property type="component" value="Unassembled WGS sequence"/>
</dbReference>
<reference evidence="2 3" key="1">
    <citation type="submission" date="2016-01" db="EMBL/GenBank/DDBJ databases">
        <title>Janibacter melonis strain CD11_4 genome sequencing and assembly.</title>
        <authorList>
            <person name="Nair G.R."/>
            <person name="Kaur G."/>
            <person name="Chander A.M."/>
            <person name="Mayilraj S."/>
        </authorList>
    </citation>
    <scope>NUCLEOTIDE SEQUENCE [LARGE SCALE GENOMIC DNA]</scope>
    <source>
        <strain evidence="2 3">CD11-4</strain>
    </source>
</reference>
<evidence type="ECO:0000259" key="1">
    <source>
        <dbReference type="Pfam" id="PF06877"/>
    </source>
</evidence>
<dbReference type="AlphaFoldDB" id="A0A176QHI2"/>
<dbReference type="SUPFAM" id="SSF89946">
    <property type="entry name" value="Hypothetical protein VC0424"/>
    <property type="match status" value="1"/>
</dbReference>
<proteinExistence type="predicted"/>
<protein>
    <recommendedName>
        <fullName evidence="1">Regulator of ribonuclease activity B domain-containing protein</fullName>
    </recommendedName>
</protein>
<dbReference type="InterPro" id="IPR036701">
    <property type="entry name" value="RraB-like_sf"/>
</dbReference>
<keyword evidence="3" id="KW-1185">Reference proteome</keyword>